<evidence type="ECO:0000313" key="4">
    <source>
        <dbReference type="Proteomes" id="UP000198460"/>
    </source>
</evidence>
<dbReference type="GO" id="GO:0004355">
    <property type="term" value="F:glutamate synthase (NADPH) activity"/>
    <property type="evidence" value="ECO:0007669"/>
    <property type="project" value="UniProtKB-EC"/>
</dbReference>
<feature type="region of interest" description="Disordered" evidence="1">
    <location>
        <begin position="438"/>
        <end position="491"/>
    </location>
</feature>
<protein>
    <submittedName>
        <fullName evidence="3">Glutamate synthase [NADPH] large chain</fullName>
        <ecNumber evidence="3">1.4.1.13</ecNumber>
    </submittedName>
</protein>
<accession>A0A238H4T7</accession>
<dbReference type="Pfam" id="PF04972">
    <property type="entry name" value="BON"/>
    <property type="match status" value="1"/>
</dbReference>
<evidence type="ECO:0000313" key="3">
    <source>
        <dbReference type="EMBL" id="SMG00319.1"/>
    </source>
</evidence>
<dbReference type="InterPro" id="IPR007055">
    <property type="entry name" value="BON_dom"/>
</dbReference>
<sequence>MLLQICTTNPQVIDFLNFCLPVPGTSSFFKPFFRCDLKPAMAQRFAGFLLWAAAGARPGCRRDGARAAVRRARRKTEYRRVLLYPDAFAASGSNTLQATRGRAHRPTASRRSAVARISTRLARATPPRTHSIAATYRIGPRTRKNCNGMEDRNNRPASARRAVHRPWRAASARGLRHADRHKARSRAVCDTQSRRGTMKRRYPEPGAGRQLERQRPPDWPARDEWAWRGIGEPDMAGYDESLLPDDSREFAYRFASDDDSPPHWGGEWGEPPPRPLPQVGRRDAGWRGAPAGYARERGYGEPDRRADGRRGGNEQAAYRGHFRIGRYIDEPDDGGARQPVGEAHGLSRCGAGGECDTLRHRQGPKGYTRSDERICEDVCERLTRAFDIDVSDVSVQVRDARVELDGTVPARWMKHGIEDIADSCMGVRDVDNRVRVRRDARDEDKGEAMREDSGHGDAGTVLNPSQRIVAPTPPAGRASEPDMSGREPPRR</sequence>
<feature type="domain" description="BON" evidence="2">
    <location>
        <begin position="370"/>
        <end position="438"/>
    </location>
</feature>
<feature type="compositionally biased region" description="Basic and acidic residues" evidence="1">
    <location>
        <begin position="210"/>
        <end position="221"/>
    </location>
</feature>
<dbReference type="EC" id="1.4.1.13" evidence="3"/>
<feature type="compositionally biased region" description="Basic and acidic residues" evidence="1">
    <location>
        <begin position="438"/>
        <end position="455"/>
    </location>
</feature>
<feature type="region of interest" description="Disordered" evidence="1">
    <location>
        <begin position="290"/>
        <end position="315"/>
    </location>
</feature>
<feature type="compositionally biased region" description="Basic residues" evidence="1">
    <location>
        <begin position="174"/>
        <end position="185"/>
    </location>
</feature>
<dbReference type="Proteomes" id="UP000198460">
    <property type="component" value="Unassembled WGS sequence"/>
</dbReference>
<evidence type="ECO:0000256" key="1">
    <source>
        <dbReference type="SAM" id="MobiDB-lite"/>
    </source>
</evidence>
<feature type="compositionally biased region" description="Basic and acidic residues" evidence="1">
    <location>
        <begin position="294"/>
        <end position="312"/>
    </location>
</feature>
<organism evidence="3 4">
    <name type="scientific">Burkholderia singularis</name>
    <dbReference type="NCBI Taxonomy" id="1503053"/>
    <lineage>
        <taxon>Bacteria</taxon>
        <taxon>Pseudomonadati</taxon>
        <taxon>Pseudomonadota</taxon>
        <taxon>Betaproteobacteria</taxon>
        <taxon>Burkholderiales</taxon>
        <taxon>Burkholderiaceae</taxon>
        <taxon>Burkholderia</taxon>
        <taxon>pseudomallei group</taxon>
    </lineage>
</organism>
<dbReference type="PANTHER" id="PTHR34606">
    <property type="entry name" value="BON DOMAIN-CONTAINING PROTEIN"/>
    <property type="match status" value="1"/>
</dbReference>
<gene>
    <name evidence="3" type="ORF">BSIN_3389</name>
</gene>
<dbReference type="PROSITE" id="PS50914">
    <property type="entry name" value="BON"/>
    <property type="match status" value="1"/>
</dbReference>
<proteinExistence type="predicted"/>
<dbReference type="Gene3D" id="3.30.1340.30">
    <property type="match status" value="1"/>
</dbReference>
<name>A0A238H4T7_9BURK</name>
<keyword evidence="3" id="KW-0560">Oxidoreductase</keyword>
<evidence type="ECO:0000259" key="2">
    <source>
        <dbReference type="PROSITE" id="PS50914"/>
    </source>
</evidence>
<dbReference type="EMBL" id="FXAN01000053">
    <property type="protein sequence ID" value="SMG00319.1"/>
    <property type="molecule type" value="Genomic_DNA"/>
</dbReference>
<feature type="compositionally biased region" description="Basic and acidic residues" evidence="1">
    <location>
        <begin position="479"/>
        <end position="491"/>
    </location>
</feature>
<dbReference type="InterPro" id="IPR051686">
    <property type="entry name" value="Lipoprotein_DolP"/>
</dbReference>
<dbReference type="AlphaFoldDB" id="A0A238H4T7"/>
<dbReference type="PANTHER" id="PTHR34606:SF15">
    <property type="entry name" value="BON DOMAIN-CONTAINING PROTEIN"/>
    <property type="match status" value="1"/>
</dbReference>
<feature type="region of interest" description="Disordered" evidence="1">
    <location>
        <begin position="141"/>
        <end position="221"/>
    </location>
</feature>
<reference evidence="3 4" key="1">
    <citation type="submission" date="2017-04" db="EMBL/GenBank/DDBJ databases">
        <authorList>
            <person name="Afonso C.L."/>
            <person name="Miller P.J."/>
            <person name="Scott M.A."/>
            <person name="Spackman E."/>
            <person name="Goraichik I."/>
            <person name="Dimitrov K.M."/>
            <person name="Suarez D.L."/>
            <person name="Swayne D.E."/>
        </authorList>
    </citation>
    <scope>NUCLEOTIDE SEQUENCE [LARGE SCALE GENOMIC DNA]</scope>
    <source>
        <strain evidence="3">LMG 28154</strain>
    </source>
</reference>